<keyword evidence="4" id="KW-1185">Reference proteome</keyword>
<reference evidence="4" key="1">
    <citation type="submission" date="2018-12" db="EMBL/GenBank/DDBJ databases">
        <title>Dusodibacter welbiota gen. nov., sp. nov., isolated from human faeces and emended description of the Oscillibacter genus.</title>
        <authorList>
            <person name="Le Roy T."/>
            <person name="Van der Smissen P."/>
            <person name="Delzenne N."/>
            <person name="Muccioli G."/>
            <person name="Collet J.F."/>
            <person name="Cani P.D."/>
        </authorList>
    </citation>
    <scope>NUCLEOTIDE SEQUENCE [LARGE SCALE GENOMIC DNA]</scope>
    <source>
        <strain evidence="4">J115</strain>
    </source>
</reference>
<dbReference type="Gene3D" id="3.40.50.150">
    <property type="entry name" value="Vaccinia Virus protein VP39"/>
    <property type="match status" value="1"/>
</dbReference>
<sequence length="307" mass="35238">MPFWKPKKKKKAVHKAKPAKSLPKYEPKPFIPPEIPKIDISANQQKEPQKPAPKKASSPRADDKKYFIETFNKLVSERNRPWDIWKDFVLMTACAFSNAVDKTHYDEREDRYLKAIAKYRKEEQALFPELLAEMTVALEKNPDQDFLGEVYMRMRLGSDELKQIFTPYNVCHFMALATMGNVAEQVEKSGFITVHDDCCGGGATLIAAANVARNDLEKAGFNFQNHILFSAQDIEETVALMCYIQLSLLGVAGFVKVGNSLTDPIRNGDSLENYWFTPMYFSDVWHTRRVVSQMMDILREERESDDH</sequence>
<feature type="compositionally biased region" description="Basic residues" evidence="1">
    <location>
        <begin position="1"/>
        <end position="18"/>
    </location>
</feature>
<proteinExistence type="predicted"/>
<accession>A0A4D7ARK7</accession>
<dbReference type="InterPro" id="IPR029063">
    <property type="entry name" value="SAM-dependent_MTases_sf"/>
</dbReference>
<evidence type="ECO:0000313" key="4">
    <source>
        <dbReference type="Proteomes" id="UP000298642"/>
    </source>
</evidence>
<feature type="region of interest" description="Disordered" evidence="1">
    <location>
        <begin position="1"/>
        <end position="61"/>
    </location>
</feature>
<gene>
    <name evidence="3" type="ORF">EIO64_04300</name>
</gene>
<evidence type="ECO:0000256" key="1">
    <source>
        <dbReference type="SAM" id="MobiDB-lite"/>
    </source>
</evidence>
<evidence type="ECO:0000259" key="2">
    <source>
        <dbReference type="Pfam" id="PF02384"/>
    </source>
</evidence>
<dbReference type="InterPro" id="IPR003356">
    <property type="entry name" value="DNA_methylase_A-5"/>
</dbReference>
<name>A0A4D7ARK7_9FIRM</name>
<dbReference type="RefSeq" id="WP_136890829.1">
    <property type="nucleotide sequence ID" value="NZ_CP034413.3"/>
</dbReference>
<dbReference type="GO" id="GO:0008170">
    <property type="term" value="F:N-methyltransferase activity"/>
    <property type="evidence" value="ECO:0007669"/>
    <property type="project" value="InterPro"/>
</dbReference>
<dbReference type="Proteomes" id="UP000298642">
    <property type="component" value="Chromosome"/>
</dbReference>
<dbReference type="GO" id="GO:0003677">
    <property type="term" value="F:DNA binding"/>
    <property type="evidence" value="ECO:0007669"/>
    <property type="project" value="InterPro"/>
</dbReference>
<dbReference type="Pfam" id="PF02384">
    <property type="entry name" value="N6_Mtase"/>
    <property type="match status" value="1"/>
</dbReference>
<keyword evidence="3" id="KW-0489">Methyltransferase</keyword>
<dbReference type="KEGG" id="obj:EIO64_04300"/>
<evidence type="ECO:0000313" key="3">
    <source>
        <dbReference type="EMBL" id="QCI58536.1"/>
    </source>
</evidence>
<dbReference type="SUPFAM" id="SSF53335">
    <property type="entry name" value="S-adenosyl-L-methionine-dependent methyltransferases"/>
    <property type="match status" value="1"/>
</dbReference>
<protein>
    <submittedName>
        <fullName evidence="3">N-6 DNA methylase</fullName>
    </submittedName>
</protein>
<dbReference type="EMBL" id="CP034413">
    <property type="protein sequence ID" value="QCI58536.1"/>
    <property type="molecule type" value="Genomic_DNA"/>
</dbReference>
<dbReference type="AlphaFoldDB" id="A0A4D7ARK7"/>
<organism evidence="3 4">
    <name type="scientific">Dysosmobacter welbionis</name>
    <dbReference type="NCBI Taxonomy" id="2093857"/>
    <lineage>
        <taxon>Bacteria</taxon>
        <taxon>Bacillati</taxon>
        <taxon>Bacillota</taxon>
        <taxon>Clostridia</taxon>
        <taxon>Eubacteriales</taxon>
        <taxon>Oscillospiraceae</taxon>
        <taxon>Dysosmobacter</taxon>
    </lineage>
</organism>
<keyword evidence="3" id="KW-0808">Transferase</keyword>
<feature type="domain" description="DNA methylase adenine-specific" evidence="2">
    <location>
        <begin position="162"/>
        <end position="290"/>
    </location>
</feature>
<dbReference type="GO" id="GO:0032259">
    <property type="term" value="P:methylation"/>
    <property type="evidence" value="ECO:0007669"/>
    <property type="project" value="UniProtKB-KW"/>
</dbReference>